<sequence>MKELIVVTVDTLHSSIRDFIVKSEVVIGDYEDMKGLVLNMIKAGYMFNMDRDRLRDAMEDITFMLCPDDEANKDRVERGLEYDDDSDDDILEEISSRTEL</sequence>
<accession>A0A6C0FBM3</accession>
<dbReference type="AlphaFoldDB" id="A0A6C0FBM3"/>
<organism evidence="1">
    <name type="scientific">viral metagenome</name>
    <dbReference type="NCBI Taxonomy" id="1070528"/>
    <lineage>
        <taxon>unclassified sequences</taxon>
        <taxon>metagenomes</taxon>
        <taxon>organismal metagenomes</taxon>
    </lineage>
</organism>
<reference evidence="1" key="1">
    <citation type="journal article" date="2020" name="Nature">
        <title>Giant virus diversity and host interactions through global metagenomics.</title>
        <authorList>
            <person name="Schulz F."/>
            <person name="Roux S."/>
            <person name="Paez-Espino D."/>
            <person name="Jungbluth S."/>
            <person name="Walsh D.A."/>
            <person name="Denef V.J."/>
            <person name="McMahon K.D."/>
            <person name="Konstantinidis K.T."/>
            <person name="Eloe-Fadrosh E.A."/>
            <person name="Kyrpides N.C."/>
            <person name="Woyke T."/>
        </authorList>
    </citation>
    <scope>NUCLEOTIDE SEQUENCE</scope>
    <source>
        <strain evidence="1">GVMAG-S-ERX556126-94</strain>
    </source>
</reference>
<name>A0A6C0FBM3_9ZZZZ</name>
<evidence type="ECO:0000313" key="1">
    <source>
        <dbReference type="EMBL" id="QHT39078.1"/>
    </source>
</evidence>
<proteinExistence type="predicted"/>
<dbReference type="EMBL" id="MN738838">
    <property type="protein sequence ID" value="QHT39078.1"/>
    <property type="molecule type" value="Genomic_DNA"/>
</dbReference>
<protein>
    <submittedName>
        <fullName evidence="1">Uncharacterized protein</fullName>
    </submittedName>
</protein>